<evidence type="ECO:0000256" key="3">
    <source>
        <dbReference type="ARBA" id="ARBA00022505"/>
    </source>
</evidence>
<dbReference type="RefSeq" id="WP_275633819.1">
    <property type="nucleotide sequence ID" value="NZ_JARGYD010000006.1"/>
</dbReference>
<keyword evidence="4" id="KW-0479">Metal-binding</keyword>
<dbReference type="InterPro" id="IPR006656">
    <property type="entry name" value="Mopterin_OxRdtase"/>
</dbReference>
<organism evidence="11 12">
    <name type="scientific">Psychromarinibacter halotolerans</name>
    <dbReference type="NCBI Taxonomy" id="1775175"/>
    <lineage>
        <taxon>Bacteria</taxon>
        <taxon>Pseudomonadati</taxon>
        <taxon>Pseudomonadota</taxon>
        <taxon>Alphaproteobacteria</taxon>
        <taxon>Rhodobacterales</taxon>
        <taxon>Paracoccaceae</taxon>
        <taxon>Psychromarinibacter</taxon>
    </lineage>
</organism>
<keyword evidence="3" id="KW-0500">Molybdenum</keyword>
<reference evidence="12" key="1">
    <citation type="journal article" date="2019" name="Int. J. Syst. Evol. Microbiol.">
        <title>The Global Catalogue of Microorganisms (GCM) 10K type strain sequencing project: providing services to taxonomists for standard genome sequencing and annotation.</title>
        <authorList>
            <consortium name="The Broad Institute Genomics Platform"/>
            <consortium name="The Broad Institute Genome Sequencing Center for Infectious Disease"/>
            <person name="Wu L."/>
            <person name="Ma J."/>
        </authorList>
    </citation>
    <scope>NUCLEOTIDE SEQUENCE [LARGE SCALE GENOMIC DNA]</scope>
    <source>
        <strain evidence="12">KCTC 52366</strain>
    </source>
</reference>
<dbReference type="InterPro" id="IPR006655">
    <property type="entry name" value="Mopterin_OxRdtase_prok_CS"/>
</dbReference>
<comment type="similarity">
    <text evidence="2">Belongs to the prokaryotic molybdopterin-containing oxidoreductase family.</text>
</comment>
<feature type="domain" description="Molybdopterin oxidoreductase" evidence="8">
    <location>
        <begin position="53"/>
        <end position="510"/>
    </location>
</feature>
<dbReference type="SUPFAM" id="SSF50692">
    <property type="entry name" value="ADC-like"/>
    <property type="match status" value="1"/>
</dbReference>
<dbReference type="Pfam" id="PF00384">
    <property type="entry name" value="Molybdopterin"/>
    <property type="match status" value="1"/>
</dbReference>
<evidence type="ECO:0000313" key="12">
    <source>
        <dbReference type="Proteomes" id="UP001595632"/>
    </source>
</evidence>
<keyword evidence="6" id="KW-0560">Oxidoreductase</keyword>
<sequence>MTDVKRIPHASHWGAYYLIVEDGRIVGAEPFEKDPSPSPLIHSVAEWANPRRRIPAPMIRRGWLADRERSDGSRRGSDTFVQVPWDEALDLVSGEIRRVIDTHGNSSIFAGSYGWTSSGRFHHAATLMKRMLNLVGGYTDHVDTYSMAAGPVILRHTLGSDEACYARSSTMDTVVAHTETLVVFGSLSPRTAQTEAGGLSEHMLEGTLRALVAKGTKIVLVSPQRSDLPDWVPCDWWPIRPNTDTALMLALAHEIVAAGDEDRAFLKSHCSGADRFLAYLAGDPDGTPRSAEWASGITGLDAEKIRSLATRLPKTRSMVTVSWSLQRAQHGEQPFWAALGLAAVTGQIGLPGGGVAYGYGSSGGSGAPIGLGRSPGMSKGKNPTGSFIPVARIADMLLNPGAAYTYEGKTRHYPDARLVYWAGGNPFHHHQDLNRLQSAWARPETIIVQDPVWTATAQRADIVLPVATSVERNDIAANQRTNRYAAMKRAIAPVGQARSDFDIYAGLAERLGVAEAFTENRDEMGWLRALYEKSRSAAHEQEGFEMVDFDTFWANGHALVPTKRNYTYLADYRAAPDLHPLNTESGRIVLGSEQLAGLGHADCGPHPQWFPPSEWLGAPEAGERLHLLSNQPEGRLHSQLPDGPASRQHKREGREVLRLHPDDAARRGIAEGTRVRLSTARGACLAVARLDARVSRGVAVLPTGAWFSPDAKDGTEVAGNPNVLTADLPSSAFGQGCAANTCLVQVEPTDEDAAGADEAFAQFLSRST</sequence>
<feature type="domain" description="Molybdopterin dinucleotide-binding" evidence="9">
    <location>
        <begin position="625"/>
        <end position="742"/>
    </location>
</feature>
<dbReference type="SUPFAM" id="SSF53706">
    <property type="entry name" value="Formate dehydrogenase/DMSO reductase, domains 1-3"/>
    <property type="match status" value="1"/>
</dbReference>
<dbReference type="InterPro" id="IPR009010">
    <property type="entry name" value="Asp_de-COase-like_dom_sf"/>
</dbReference>
<dbReference type="Gene3D" id="3.90.55.10">
    <property type="entry name" value="Dimethylsulfoxide Reductase, domain 3"/>
    <property type="match status" value="1"/>
</dbReference>
<dbReference type="PANTHER" id="PTHR43742">
    <property type="entry name" value="TRIMETHYLAMINE-N-OXIDE REDUCTASE"/>
    <property type="match status" value="1"/>
</dbReference>
<evidence type="ECO:0000256" key="5">
    <source>
        <dbReference type="ARBA" id="ARBA00022764"/>
    </source>
</evidence>
<dbReference type="Pfam" id="PF01568">
    <property type="entry name" value="Molydop_binding"/>
    <property type="match status" value="1"/>
</dbReference>
<dbReference type="PANTHER" id="PTHR43742:SF10">
    <property type="entry name" value="TRIMETHYLAMINE-N-OXIDE REDUCTASE 2"/>
    <property type="match status" value="1"/>
</dbReference>
<dbReference type="Gene3D" id="3.40.50.740">
    <property type="match status" value="1"/>
</dbReference>
<evidence type="ECO:0000259" key="8">
    <source>
        <dbReference type="Pfam" id="PF00384"/>
    </source>
</evidence>
<evidence type="ECO:0000313" key="11">
    <source>
        <dbReference type="EMBL" id="MFC3144476.1"/>
    </source>
</evidence>
<dbReference type="PROSITE" id="PS00490">
    <property type="entry name" value="MOLYBDOPTERIN_PROK_2"/>
    <property type="match status" value="1"/>
</dbReference>
<dbReference type="Pfam" id="PF18364">
    <property type="entry name" value="Molybdopterin_N"/>
    <property type="match status" value="1"/>
</dbReference>
<dbReference type="InterPro" id="IPR050612">
    <property type="entry name" value="Prok_Mopterin_Oxidored"/>
</dbReference>
<evidence type="ECO:0000256" key="6">
    <source>
        <dbReference type="ARBA" id="ARBA00023002"/>
    </source>
</evidence>
<comment type="caution">
    <text evidence="11">The sequence shown here is derived from an EMBL/GenBank/DDBJ whole genome shotgun (WGS) entry which is preliminary data.</text>
</comment>
<keyword evidence="5" id="KW-0574">Periplasm</keyword>
<evidence type="ECO:0000256" key="2">
    <source>
        <dbReference type="ARBA" id="ARBA00010312"/>
    </source>
</evidence>
<evidence type="ECO:0000259" key="9">
    <source>
        <dbReference type="Pfam" id="PF01568"/>
    </source>
</evidence>
<evidence type="ECO:0000259" key="10">
    <source>
        <dbReference type="Pfam" id="PF18364"/>
    </source>
</evidence>
<dbReference type="InterPro" id="IPR041460">
    <property type="entry name" value="Molybdopterin_N"/>
</dbReference>
<keyword evidence="12" id="KW-1185">Reference proteome</keyword>
<feature type="domain" description="Molybdopterin oxidoreductase N-terminal" evidence="10">
    <location>
        <begin position="9"/>
        <end position="46"/>
    </location>
</feature>
<comment type="cofactor">
    <cofactor evidence="1">
        <name>Mo-bis(molybdopterin guanine dinucleotide)</name>
        <dbReference type="ChEBI" id="CHEBI:60539"/>
    </cofactor>
</comment>
<dbReference type="Gene3D" id="3.40.228.10">
    <property type="entry name" value="Dimethylsulfoxide Reductase, domain 2"/>
    <property type="match status" value="1"/>
</dbReference>
<dbReference type="EMBL" id="JBHRTB010000010">
    <property type="protein sequence ID" value="MFC3144476.1"/>
    <property type="molecule type" value="Genomic_DNA"/>
</dbReference>
<feature type="region of interest" description="Disordered" evidence="7">
    <location>
        <begin position="633"/>
        <end position="652"/>
    </location>
</feature>
<accession>A0ABV7GY78</accession>
<evidence type="ECO:0000256" key="4">
    <source>
        <dbReference type="ARBA" id="ARBA00022723"/>
    </source>
</evidence>
<evidence type="ECO:0000256" key="1">
    <source>
        <dbReference type="ARBA" id="ARBA00001942"/>
    </source>
</evidence>
<protein>
    <submittedName>
        <fullName evidence="11">Molybdopterin-dependent oxidoreductase</fullName>
    </submittedName>
</protein>
<gene>
    <name evidence="11" type="ORF">ACFOGP_17255</name>
</gene>
<dbReference type="Proteomes" id="UP001595632">
    <property type="component" value="Unassembled WGS sequence"/>
</dbReference>
<name>A0ABV7GY78_9RHOB</name>
<dbReference type="Gene3D" id="2.40.40.20">
    <property type="match status" value="1"/>
</dbReference>
<dbReference type="InterPro" id="IPR006657">
    <property type="entry name" value="MoPterin_dinucl-bd_dom"/>
</dbReference>
<evidence type="ECO:0000256" key="7">
    <source>
        <dbReference type="SAM" id="MobiDB-lite"/>
    </source>
</evidence>
<proteinExistence type="inferred from homology"/>